<proteinExistence type="predicted"/>
<dbReference type="Proteomes" id="UP000002357">
    <property type="component" value="Plasmid pSCL4"/>
</dbReference>
<feature type="signal peptide" evidence="1">
    <location>
        <begin position="1"/>
        <end position="33"/>
    </location>
</feature>
<evidence type="ECO:0008006" key="4">
    <source>
        <dbReference type="Google" id="ProtNLM"/>
    </source>
</evidence>
<keyword evidence="3" id="KW-1185">Reference proteome</keyword>
<dbReference type="SUPFAM" id="SSF56973">
    <property type="entry name" value="Aerolisin/ETX pore-forming domain"/>
    <property type="match status" value="1"/>
</dbReference>
<dbReference type="Gene3D" id="2.170.15.10">
    <property type="entry name" value="Proaerolysin, chain A, domain 3"/>
    <property type="match status" value="1"/>
</dbReference>
<keyword evidence="1" id="KW-0732">Signal</keyword>
<dbReference type="EMBL" id="CM000914">
    <property type="protein sequence ID" value="EFG03768.2"/>
    <property type="molecule type" value="Genomic_DNA"/>
</dbReference>
<keyword evidence="2" id="KW-0614">Plasmid</keyword>
<name>D5SIM5_STRCL</name>
<geneLocation type="plasmid" evidence="2 3">
    <name>pSCL4</name>
</geneLocation>
<dbReference type="AlphaFoldDB" id="D5SIM5"/>
<evidence type="ECO:0000313" key="2">
    <source>
        <dbReference type="EMBL" id="EFG03768.2"/>
    </source>
</evidence>
<evidence type="ECO:0000256" key="1">
    <source>
        <dbReference type="SAM" id="SignalP"/>
    </source>
</evidence>
<sequence length="200" mass="21688">MSRPWQGIRRRAGVVAGVCVLAVGGAAPGAAAAADPWNVQCDGQWHFVQVGEPEITRVVADRFLFDNRKGTEPMEYTERVSETFTRSFSNSTNLGISATASFNAWFVSVETMLSAEFGFTAAQENTVEKQTEVRYTANPGTGAIYYIGLNTVTTRGYYERILGCDTPQQRYQSTGLVSESAPGVGKALWAEPLPALETTS</sequence>
<accession>D5SIM5</accession>
<protein>
    <recommendedName>
        <fullName evidence="4">Secreted protein</fullName>
    </recommendedName>
</protein>
<reference evidence="2 3" key="1">
    <citation type="journal article" date="2010" name="Genome Biol. Evol.">
        <title>The sequence of a 1.8-mb bacterial linear plasmid reveals a rich evolutionary reservoir of secondary metabolic pathways.</title>
        <authorList>
            <person name="Medema M.H."/>
            <person name="Trefzer A."/>
            <person name="Kovalchuk A."/>
            <person name="van den Berg M."/>
            <person name="Mueller U."/>
            <person name="Heijne W."/>
            <person name="Wu L."/>
            <person name="Alam M.T."/>
            <person name="Ronning C.M."/>
            <person name="Nierman W.C."/>
            <person name="Bovenberg R.A.L."/>
            <person name="Breitling R."/>
            <person name="Takano E."/>
        </authorList>
    </citation>
    <scope>NUCLEOTIDE SEQUENCE [LARGE SCALE GENOMIC DNA]</scope>
    <source>
        <strain evidence="3">ATCC 27064 / DSM 738 / JCM 4710 / NBRC 13307 / NCIMB 12785 / NRRL 3585 / VKM Ac-602</strain>
        <plasmid evidence="2">pSCL4</plasmid>
    </source>
</reference>
<feature type="chain" id="PRO_5003076076" description="Secreted protein" evidence="1">
    <location>
        <begin position="34"/>
        <end position="200"/>
    </location>
</feature>
<evidence type="ECO:0000313" key="3">
    <source>
        <dbReference type="Proteomes" id="UP000002357"/>
    </source>
</evidence>
<gene>
    <name evidence="2" type="ORF">SCLAV_p0277</name>
</gene>
<organism evidence="2 3">
    <name type="scientific">Streptomyces clavuligerus</name>
    <dbReference type="NCBI Taxonomy" id="1901"/>
    <lineage>
        <taxon>Bacteria</taxon>
        <taxon>Bacillati</taxon>
        <taxon>Actinomycetota</taxon>
        <taxon>Actinomycetes</taxon>
        <taxon>Kitasatosporales</taxon>
        <taxon>Streptomycetaceae</taxon>
        <taxon>Streptomyces</taxon>
    </lineage>
</organism>